<dbReference type="PANTHER" id="PTHR30337:SF0">
    <property type="entry name" value="NUCLEASE SBCCD SUBUNIT D"/>
    <property type="match status" value="1"/>
</dbReference>
<dbReference type="SUPFAM" id="SSF56300">
    <property type="entry name" value="Metallo-dependent phosphatases"/>
    <property type="match status" value="1"/>
</dbReference>
<reference evidence="10 11" key="2">
    <citation type="submission" date="2020-07" db="EMBL/GenBank/DDBJ databases">
        <title>Genome of starter culture bacteria Kocuria salsicia reveals its technological properties and safety for usage in meat industry.</title>
        <authorList>
            <person name="Michael M."/>
            <person name="Konstantin K."/>
            <person name="Evgenii K."/>
            <person name="Galina S."/>
            <person name="Oksana K."/>
            <person name="Andrei L."/>
        </authorList>
    </citation>
    <scope>NUCLEOTIDE SEQUENCE [LARGE SCALE GENOMIC DNA]</scope>
    <source>
        <strain evidence="10 11">80</strain>
    </source>
</reference>
<dbReference type="AlphaFoldDB" id="A0A7D7L0P9"/>
<dbReference type="GO" id="GO:0006310">
    <property type="term" value="P:DNA recombination"/>
    <property type="evidence" value="ECO:0007669"/>
    <property type="project" value="UniProtKB-KW"/>
</dbReference>
<dbReference type="CDD" id="cd00840">
    <property type="entry name" value="MPP_Mre11_N"/>
    <property type="match status" value="1"/>
</dbReference>
<keyword evidence="5 7" id="KW-0378">Hydrolase</keyword>
<evidence type="ECO:0000256" key="3">
    <source>
        <dbReference type="ARBA" id="ARBA00013365"/>
    </source>
</evidence>
<feature type="domain" description="Calcineurin-like phosphoesterase" evidence="8">
    <location>
        <begin position="1"/>
        <end position="88"/>
    </location>
</feature>
<evidence type="ECO:0000256" key="5">
    <source>
        <dbReference type="ARBA" id="ARBA00022801"/>
    </source>
</evidence>
<evidence type="ECO:0000256" key="2">
    <source>
        <dbReference type="ARBA" id="ARBA00011322"/>
    </source>
</evidence>
<keyword evidence="11" id="KW-1185">Reference proteome</keyword>
<comment type="similarity">
    <text evidence="1 7">Belongs to the SbcD family.</text>
</comment>
<evidence type="ECO:0000259" key="8">
    <source>
        <dbReference type="Pfam" id="PF00149"/>
    </source>
</evidence>
<evidence type="ECO:0000256" key="1">
    <source>
        <dbReference type="ARBA" id="ARBA00010555"/>
    </source>
</evidence>
<dbReference type="InterPro" id="IPR004593">
    <property type="entry name" value="SbcD"/>
</dbReference>
<evidence type="ECO:0000256" key="6">
    <source>
        <dbReference type="ARBA" id="ARBA00022839"/>
    </source>
</evidence>
<dbReference type="NCBIfam" id="TIGR00619">
    <property type="entry name" value="sbcd"/>
    <property type="match status" value="1"/>
</dbReference>
<keyword evidence="7" id="KW-0235">DNA replication</keyword>
<dbReference type="InterPro" id="IPR026843">
    <property type="entry name" value="SbcD_C"/>
</dbReference>
<evidence type="ECO:0000256" key="7">
    <source>
        <dbReference type="RuleBase" id="RU363069"/>
    </source>
</evidence>
<dbReference type="PANTHER" id="PTHR30337">
    <property type="entry name" value="COMPONENT OF ATP-DEPENDENT DSDNA EXONUCLEASE"/>
    <property type="match status" value="1"/>
</dbReference>
<name>A0A7D7L0P9_KOCVA</name>
<keyword evidence="7" id="KW-0255">Endonuclease</keyword>
<dbReference type="GO" id="GO:0004519">
    <property type="term" value="F:endonuclease activity"/>
    <property type="evidence" value="ECO:0007669"/>
    <property type="project" value="UniProtKB-KW"/>
</dbReference>
<keyword evidence="4 7" id="KW-0540">Nuclease</keyword>
<gene>
    <name evidence="7 10" type="primary">sbcD</name>
    <name evidence="10" type="ORF">CIB50_0002169</name>
</gene>
<dbReference type="Pfam" id="PF12320">
    <property type="entry name" value="SbcD_C"/>
    <property type="match status" value="1"/>
</dbReference>
<dbReference type="RefSeq" id="WP_055083357.1">
    <property type="nucleotide sequence ID" value="NZ_CP059343.1"/>
</dbReference>
<evidence type="ECO:0000259" key="9">
    <source>
        <dbReference type="Pfam" id="PF12320"/>
    </source>
</evidence>
<dbReference type="GO" id="GO:0008408">
    <property type="term" value="F:3'-5' exonuclease activity"/>
    <property type="evidence" value="ECO:0007669"/>
    <property type="project" value="InterPro"/>
</dbReference>
<dbReference type="EMBL" id="CP059343">
    <property type="protein sequence ID" value="QMS57426.1"/>
    <property type="molecule type" value="Genomic_DNA"/>
</dbReference>
<feature type="domain" description="Nuclease SbcCD subunit D C-terminal" evidence="9">
    <location>
        <begin position="299"/>
        <end position="386"/>
    </location>
</feature>
<dbReference type="InterPro" id="IPR029052">
    <property type="entry name" value="Metallo-depent_PP-like"/>
</dbReference>
<dbReference type="KEGG" id="kvr:CIB50_0002169"/>
<sequence>MLILHTSDWHLGRTFHGVDILDVQARAMGEIVDWVRRYGVDVVLVSGDVYDRAQPRTEVVELLNTTLAQIREAGAYVVLTSGNHDSPARLGFGSRIMAHGGVFLLTTLEGSARPVLFSESSVGGVTATRVEVAGEETGGRTAPQLPSTGDDAAALAVYGIPYLDPRATAPLLDCALTHQAVLGAVIHRVNEDRASRGSPASVVMAHAFVTGAEATDSERVVDSGGLGTVSAQVFAAHDYAALGHIHRRQRITETARYSGSPVAYSFSEATHAKGAWLVTVGEKGVDDVVPLDHRAGLRLARLRGPLESLLSDPALGTEEEAWCQVVLTDEERPASAMERVRARFPKTVELRWEPDGGRASTERAYSARLAEATTTEELCAQFYQHVRSRGLTAEESAEIADVVSTVQSRGVEQ</sequence>
<organism evidence="10 11">
    <name type="scientific">Kocuria varians</name>
    <name type="common">Micrococcus varians</name>
    <dbReference type="NCBI Taxonomy" id="1272"/>
    <lineage>
        <taxon>Bacteria</taxon>
        <taxon>Bacillati</taxon>
        <taxon>Actinomycetota</taxon>
        <taxon>Actinomycetes</taxon>
        <taxon>Micrococcales</taxon>
        <taxon>Micrococcaceae</taxon>
        <taxon>Kocuria</taxon>
    </lineage>
</organism>
<reference evidence="11" key="1">
    <citation type="submission" date="2017-08" db="EMBL/GenBank/DDBJ databases">
        <title>Draft Genome Sequence of Kocuria varians 80.</title>
        <authorList>
            <person name="Minaev M."/>
            <person name="Kurbakov K.A."/>
            <person name="Solodovnikova G.I."/>
            <person name="Kuznetsova O.A."/>
            <person name="Lisitsyn A.B."/>
        </authorList>
    </citation>
    <scope>NUCLEOTIDE SEQUENCE [LARGE SCALE GENOMIC DNA]</scope>
    <source>
        <strain evidence="11">80</strain>
    </source>
</reference>
<dbReference type="Gene3D" id="3.60.21.10">
    <property type="match status" value="1"/>
</dbReference>
<protein>
    <recommendedName>
        <fullName evidence="3 7">Nuclease SbcCD subunit D</fullName>
    </recommendedName>
</protein>
<evidence type="ECO:0000313" key="10">
    <source>
        <dbReference type="EMBL" id="QMS57426.1"/>
    </source>
</evidence>
<keyword evidence="6 7" id="KW-0269">Exonuclease</keyword>
<evidence type="ECO:0000256" key="4">
    <source>
        <dbReference type="ARBA" id="ARBA00022722"/>
    </source>
</evidence>
<dbReference type="GO" id="GO:0006260">
    <property type="term" value="P:DNA replication"/>
    <property type="evidence" value="ECO:0007669"/>
    <property type="project" value="UniProtKB-KW"/>
</dbReference>
<dbReference type="Proteomes" id="UP000216825">
    <property type="component" value="Chromosome"/>
</dbReference>
<accession>A0A7D7L0P9</accession>
<dbReference type="InterPro" id="IPR050535">
    <property type="entry name" value="DNA_Repair-Maintenance_Comp"/>
</dbReference>
<dbReference type="Pfam" id="PF00149">
    <property type="entry name" value="Metallophos"/>
    <property type="match status" value="1"/>
</dbReference>
<comment type="function">
    <text evidence="7">SbcCD cleaves DNA hairpin structures. These structures can inhibit DNA replication and are intermediates in certain DNA recombination reactions. The complex acts as a 3'-&gt;5' double strand exonuclease that can open hairpins. It also has a 5' single-strand endonuclease activity.</text>
</comment>
<proteinExistence type="inferred from homology"/>
<dbReference type="InterPro" id="IPR004843">
    <property type="entry name" value="Calcineurin-like_PHP"/>
</dbReference>
<dbReference type="InterPro" id="IPR041796">
    <property type="entry name" value="Mre11_N"/>
</dbReference>
<comment type="subunit">
    <text evidence="2 7">Heterodimer of SbcC and SbcD.</text>
</comment>
<keyword evidence="7" id="KW-0233">DNA recombination</keyword>
<evidence type="ECO:0000313" key="11">
    <source>
        <dbReference type="Proteomes" id="UP000216825"/>
    </source>
</evidence>